<sequence length="80" mass="9158">MLLLSVNRHLIDMSDSPLTTADGINVLLRLCISEKTAYYAGPLLLRTYNDRKRDRTRGRNTNKVPPEHYKTSPPLIFCLV</sequence>
<dbReference type="EMBL" id="JAYMGO010000017">
    <property type="protein sequence ID" value="KAL1257886.1"/>
    <property type="molecule type" value="Genomic_DNA"/>
</dbReference>
<comment type="caution">
    <text evidence="1">The sequence shown here is derived from an EMBL/GenBank/DDBJ whole genome shotgun (WGS) entry which is preliminary data.</text>
</comment>
<name>A0ABR3LYE9_9TELE</name>
<reference evidence="1 2" key="1">
    <citation type="submission" date="2023-09" db="EMBL/GenBank/DDBJ databases">
        <authorList>
            <person name="Wang M."/>
        </authorList>
    </citation>
    <scope>NUCLEOTIDE SEQUENCE [LARGE SCALE GENOMIC DNA]</scope>
    <source>
        <strain evidence="1">GT-2023</strain>
        <tissue evidence="1">Liver</tissue>
    </source>
</reference>
<protein>
    <submittedName>
        <fullName evidence="1">Uncharacterized protein</fullName>
    </submittedName>
</protein>
<gene>
    <name evidence="1" type="ORF">QQF64_011130</name>
</gene>
<organism evidence="1 2">
    <name type="scientific">Cirrhinus molitorella</name>
    <name type="common">mud carp</name>
    <dbReference type="NCBI Taxonomy" id="172907"/>
    <lineage>
        <taxon>Eukaryota</taxon>
        <taxon>Metazoa</taxon>
        <taxon>Chordata</taxon>
        <taxon>Craniata</taxon>
        <taxon>Vertebrata</taxon>
        <taxon>Euteleostomi</taxon>
        <taxon>Actinopterygii</taxon>
        <taxon>Neopterygii</taxon>
        <taxon>Teleostei</taxon>
        <taxon>Ostariophysi</taxon>
        <taxon>Cypriniformes</taxon>
        <taxon>Cyprinidae</taxon>
        <taxon>Labeoninae</taxon>
        <taxon>Labeonini</taxon>
        <taxon>Cirrhinus</taxon>
    </lineage>
</organism>
<proteinExistence type="predicted"/>
<dbReference type="Proteomes" id="UP001558613">
    <property type="component" value="Unassembled WGS sequence"/>
</dbReference>
<keyword evidence="2" id="KW-1185">Reference proteome</keyword>
<evidence type="ECO:0000313" key="1">
    <source>
        <dbReference type="EMBL" id="KAL1257886.1"/>
    </source>
</evidence>
<accession>A0ABR3LYE9</accession>
<evidence type="ECO:0000313" key="2">
    <source>
        <dbReference type="Proteomes" id="UP001558613"/>
    </source>
</evidence>